<evidence type="ECO:0000313" key="2">
    <source>
        <dbReference type="Proteomes" id="UP000269721"/>
    </source>
</evidence>
<gene>
    <name evidence="1" type="ORF">BDK51DRAFT_51424</name>
</gene>
<dbReference type="EMBL" id="KZ994287">
    <property type="protein sequence ID" value="RKO93323.1"/>
    <property type="molecule type" value="Genomic_DNA"/>
</dbReference>
<keyword evidence="2" id="KW-1185">Reference proteome</keyword>
<name>A0A4P9WMR6_9FUNG</name>
<accession>A0A4P9WMR6</accession>
<dbReference type="Proteomes" id="UP000269721">
    <property type="component" value="Unassembled WGS sequence"/>
</dbReference>
<organism evidence="1 2">
    <name type="scientific">Blyttiomyces helicus</name>
    <dbReference type="NCBI Taxonomy" id="388810"/>
    <lineage>
        <taxon>Eukaryota</taxon>
        <taxon>Fungi</taxon>
        <taxon>Fungi incertae sedis</taxon>
        <taxon>Chytridiomycota</taxon>
        <taxon>Chytridiomycota incertae sedis</taxon>
        <taxon>Chytridiomycetes</taxon>
        <taxon>Chytridiomycetes incertae sedis</taxon>
        <taxon>Blyttiomyces</taxon>
    </lineage>
</organism>
<evidence type="ECO:0000313" key="1">
    <source>
        <dbReference type="EMBL" id="RKO93323.1"/>
    </source>
</evidence>
<sequence>MPTPSPHDPKTLVTTYLSTALAQDQLPLDSHRLLRHLTQDFPRTCAGWDVATVEAALRDAARDDRGRTVLELESVAVGDEESQRVVVVDICLGAGSSRGQPVFLEKGESPADCEQLLSHTLNENDKKGEDDREVPTLGPIASGSYSAGWRIFNTYHCYADFSESQSKKTPECGKESAHLLTIKIARPDKEMADFLELGAKRTFRENALMAPLEELWELLHRKSAKAVLINEKVRVDLERGVCEAGAHGSRA</sequence>
<dbReference type="AlphaFoldDB" id="A0A4P9WMR6"/>
<reference evidence="2" key="1">
    <citation type="journal article" date="2018" name="Nat. Microbiol.">
        <title>Leveraging single-cell genomics to expand the fungal tree of life.</title>
        <authorList>
            <person name="Ahrendt S.R."/>
            <person name="Quandt C.A."/>
            <person name="Ciobanu D."/>
            <person name="Clum A."/>
            <person name="Salamov A."/>
            <person name="Andreopoulos B."/>
            <person name="Cheng J.F."/>
            <person name="Woyke T."/>
            <person name="Pelin A."/>
            <person name="Henrissat B."/>
            <person name="Reynolds N.K."/>
            <person name="Benny G.L."/>
            <person name="Smith M.E."/>
            <person name="James T.Y."/>
            <person name="Grigoriev I.V."/>
        </authorList>
    </citation>
    <scope>NUCLEOTIDE SEQUENCE [LARGE SCALE GENOMIC DNA]</scope>
</reference>
<protein>
    <submittedName>
        <fullName evidence="1">Uncharacterized protein</fullName>
    </submittedName>
</protein>
<proteinExistence type="predicted"/>